<dbReference type="Proteomes" id="UP000028875">
    <property type="component" value="Unassembled WGS sequence"/>
</dbReference>
<sequence length="152" mass="17898">MQRVTNCIVIDNNHILVIKKPKHGWYAIPGGKMEQGETIRESVIREYQEETELSLHHPRLAGVFTFSILEDTTSTREWMMYTFVCEHYEGQLTDFCREGELEWVEIDRIKSLPMAEGDRMIYEHVLQHETVVTGAFSYTEEDELINYRIDPL</sequence>
<evidence type="ECO:0000256" key="1">
    <source>
        <dbReference type="ARBA" id="ARBA00001946"/>
    </source>
</evidence>
<dbReference type="STRING" id="1462526.BN990_01332"/>
<dbReference type="SUPFAM" id="SSF55811">
    <property type="entry name" value="Nudix"/>
    <property type="match status" value="1"/>
</dbReference>
<feature type="domain" description="Nudix hydrolase" evidence="3">
    <location>
        <begin position="1"/>
        <end position="127"/>
    </location>
</feature>
<organism evidence="4 5">
    <name type="scientific">Virgibacillus massiliensis</name>
    <dbReference type="NCBI Taxonomy" id="1462526"/>
    <lineage>
        <taxon>Bacteria</taxon>
        <taxon>Bacillati</taxon>
        <taxon>Bacillota</taxon>
        <taxon>Bacilli</taxon>
        <taxon>Bacillales</taxon>
        <taxon>Bacillaceae</taxon>
        <taxon>Virgibacillus</taxon>
    </lineage>
</organism>
<reference evidence="4 5" key="1">
    <citation type="submission" date="2014-03" db="EMBL/GenBank/DDBJ databases">
        <authorList>
            <person name="Urmite Genomes U."/>
        </authorList>
    </citation>
    <scope>NUCLEOTIDE SEQUENCE [LARGE SCALE GENOMIC DNA]</scope>
    <source>
        <strain evidence="4 5">Vm-5</strain>
    </source>
</reference>
<comment type="cofactor">
    <cofactor evidence="1">
        <name>Mg(2+)</name>
        <dbReference type="ChEBI" id="CHEBI:18420"/>
    </cofactor>
</comment>
<dbReference type="GO" id="GO:0016787">
    <property type="term" value="F:hydrolase activity"/>
    <property type="evidence" value="ECO:0007669"/>
    <property type="project" value="UniProtKB-KW"/>
</dbReference>
<dbReference type="Gene3D" id="3.90.79.10">
    <property type="entry name" value="Nucleoside Triphosphate Pyrophosphohydrolase"/>
    <property type="match status" value="1"/>
</dbReference>
<dbReference type="AlphaFoldDB" id="A0A024QAV5"/>
<dbReference type="PROSITE" id="PS51462">
    <property type="entry name" value="NUDIX"/>
    <property type="match status" value="1"/>
</dbReference>
<evidence type="ECO:0000256" key="2">
    <source>
        <dbReference type="ARBA" id="ARBA00022801"/>
    </source>
</evidence>
<dbReference type="PANTHER" id="PTHR43046">
    <property type="entry name" value="GDP-MANNOSE MANNOSYL HYDROLASE"/>
    <property type="match status" value="1"/>
</dbReference>
<dbReference type="InterPro" id="IPR015797">
    <property type="entry name" value="NUDIX_hydrolase-like_dom_sf"/>
</dbReference>
<accession>A0A024QAV5</accession>
<dbReference type="EMBL" id="CCDP010000001">
    <property type="protein sequence ID" value="CDQ39051.1"/>
    <property type="molecule type" value="Genomic_DNA"/>
</dbReference>
<dbReference type="OrthoDB" id="9800186at2"/>
<keyword evidence="2" id="KW-0378">Hydrolase</keyword>
<gene>
    <name evidence="4" type="primary">mutX</name>
    <name evidence="4" type="ORF">BN990_01332</name>
</gene>
<protein>
    <submittedName>
        <fullName evidence="4">8-oxo-dGTP diphosphatase</fullName>
    </submittedName>
</protein>
<keyword evidence="5" id="KW-1185">Reference proteome</keyword>
<evidence type="ECO:0000313" key="4">
    <source>
        <dbReference type="EMBL" id="CDQ39051.1"/>
    </source>
</evidence>
<dbReference type="Pfam" id="PF00293">
    <property type="entry name" value="NUDIX"/>
    <property type="match status" value="1"/>
</dbReference>
<evidence type="ECO:0000259" key="3">
    <source>
        <dbReference type="PROSITE" id="PS51462"/>
    </source>
</evidence>
<dbReference type="InterPro" id="IPR000086">
    <property type="entry name" value="NUDIX_hydrolase_dom"/>
</dbReference>
<dbReference type="PANTHER" id="PTHR43046:SF2">
    <property type="entry name" value="8-OXO-DGTP DIPHOSPHATASE-RELATED"/>
    <property type="match status" value="1"/>
</dbReference>
<reference evidence="5" key="2">
    <citation type="submission" date="2014-05" db="EMBL/GenBank/DDBJ databases">
        <title>Draft genome sequence of Virgibacillus massiliensis Vm-5.</title>
        <authorList>
            <person name="Khelaifia S."/>
            <person name="Croce O."/>
            <person name="Lagier J.C."/>
            <person name="Raoult D."/>
        </authorList>
    </citation>
    <scope>NUCLEOTIDE SEQUENCE [LARGE SCALE GENOMIC DNA]</scope>
    <source>
        <strain evidence="5">Vm-5</strain>
    </source>
</reference>
<proteinExistence type="predicted"/>
<evidence type="ECO:0000313" key="5">
    <source>
        <dbReference type="Proteomes" id="UP000028875"/>
    </source>
</evidence>
<comment type="caution">
    <text evidence="4">The sequence shown here is derived from an EMBL/GenBank/DDBJ whole genome shotgun (WGS) entry which is preliminary data.</text>
</comment>
<dbReference type="eggNOG" id="COG1051">
    <property type="taxonomic scope" value="Bacteria"/>
</dbReference>
<name>A0A024QAV5_9BACI</name>
<dbReference type="RefSeq" id="WP_021289058.1">
    <property type="nucleotide sequence ID" value="NZ_BNER01000003.1"/>
</dbReference>